<proteinExistence type="inferred from homology"/>
<dbReference type="InterPro" id="IPR020845">
    <property type="entry name" value="AMP-binding_CS"/>
</dbReference>
<evidence type="ECO:0000256" key="1">
    <source>
        <dbReference type="ARBA" id="ARBA00006432"/>
    </source>
</evidence>
<dbReference type="Pfam" id="PF00501">
    <property type="entry name" value="AMP-binding"/>
    <property type="match status" value="1"/>
</dbReference>
<gene>
    <name evidence="5" type="ORF">HY36_17190</name>
</gene>
<protein>
    <recommendedName>
        <fullName evidence="7">Acyl-CoA synthetase</fullName>
    </recommendedName>
</protein>
<dbReference type="PANTHER" id="PTHR24096:SF149">
    <property type="entry name" value="AMP-BINDING DOMAIN-CONTAINING PROTEIN-RELATED"/>
    <property type="match status" value="1"/>
</dbReference>
<dbReference type="InterPro" id="IPR045851">
    <property type="entry name" value="AMP-bd_C_sf"/>
</dbReference>
<dbReference type="PATRIC" id="fig|1280948.3.peg.1962"/>
<feature type="domain" description="AMP-dependent synthetase/ligase" evidence="3">
    <location>
        <begin position="57"/>
        <end position="445"/>
    </location>
</feature>
<dbReference type="Pfam" id="PF13193">
    <property type="entry name" value="AMP-binding_C"/>
    <property type="match status" value="1"/>
</dbReference>
<reference evidence="5 6" key="1">
    <citation type="journal article" date="2014" name="Antonie Van Leeuwenhoek">
        <title>Hyphomonas beringensis sp. nov. and Hyphomonas chukchiensis sp. nov., isolated from surface seawater of the Bering Sea and Chukchi Sea.</title>
        <authorList>
            <person name="Li C."/>
            <person name="Lai Q."/>
            <person name="Li G."/>
            <person name="Dong C."/>
            <person name="Wang J."/>
            <person name="Liao Y."/>
            <person name="Shao Z."/>
        </authorList>
    </citation>
    <scope>NUCLEOTIDE SEQUENCE [LARGE SCALE GENOMIC DNA]</scope>
    <source>
        <strain evidence="5 6">22II1-22F38</strain>
    </source>
</reference>
<evidence type="ECO:0008006" key="7">
    <source>
        <dbReference type="Google" id="ProtNLM"/>
    </source>
</evidence>
<comment type="similarity">
    <text evidence="1">Belongs to the ATP-dependent AMP-binding enzyme family.</text>
</comment>
<dbReference type="PROSITE" id="PS00455">
    <property type="entry name" value="AMP_BINDING"/>
    <property type="match status" value="1"/>
</dbReference>
<dbReference type="STRING" id="1280948.HY36_17190"/>
<dbReference type="EMBL" id="AWFH01000017">
    <property type="protein sequence ID" value="KCZ61335.1"/>
    <property type="molecule type" value="Genomic_DNA"/>
</dbReference>
<dbReference type="InterPro" id="IPR025110">
    <property type="entry name" value="AMP-bd_C"/>
</dbReference>
<dbReference type="AlphaFoldDB" id="A0A059E162"/>
<evidence type="ECO:0000259" key="3">
    <source>
        <dbReference type="Pfam" id="PF00501"/>
    </source>
</evidence>
<dbReference type="eggNOG" id="COG0318">
    <property type="taxonomic scope" value="Bacteria"/>
</dbReference>
<dbReference type="InterPro" id="IPR000873">
    <property type="entry name" value="AMP-dep_synth/lig_dom"/>
</dbReference>
<dbReference type="GO" id="GO:0016405">
    <property type="term" value="F:CoA-ligase activity"/>
    <property type="evidence" value="ECO:0007669"/>
    <property type="project" value="TreeGrafter"/>
</dbReference>
<dbReference type="PANTHER" id="PTHR24096">
    <property type="entry name" value="LONG-CHAIN-FATTY-ACID--COA LIGASE"/>
    <property type="match status" value="1"/>
</dbReference>
<dbReference type="InterPro" id="IPR042099">
    <property type="entry name" value="ANL_N_sf"/>
</dbReference>
<feature type="domain" description="AMP-binding enzyme C-terminal" evidence="4">
    <location>
        <begin position="496"/>
        <end position="572"/>
    </location>
</feature>
<organism evidence="5 6">
    <name type="scientific">Hyphomonas atlantica</name>
    <dbReference type="NCBI Taxonomy" id="1280948"/>
    <lineage>
        <taxon>Bacteria</taxon>
        <taxon>Pseudomonadati</taxon>
        <taxon>Pseudomonadota</taxon>
        <taxon>Alphaproteobacteria</taxon>
        <taxon>Hyphomonadales</taxon>
        <taxon>Hyphomonadaceae</taxon>
        <taxon>Hyphomonas</taxon>
    </lineage>
</organism>
<evidence type="ECO:0000256" key="2">
    <source>
        <dbReference type="ARBA" id="ARBA00022598"/>
    </source>
</evidence>
<keyword evidence="2" id="KW-0436">Ligase</keyword>
<accession>A0A059E162</accession>
<dbReference type="Gene3D" id="3.40.50.12780">
    <property type="entry name" value="N-terminal domain of ligase-like"/>
    <property type="match status" value="1"/>
</dbReference>
<dbReference type="Proteomes" id="UP000024547">
    <property type="component" value="Unassembled WGS sequence"/>
</dbReference>
<evidence type="ECO:0000313" key="5">
    <source>
        <dbReference type="EMBL" id="KCZ61335.1"/>
    </source>
</evidence>
<sequence length="582" mass="62959">MFVKVDGIGGIMDASVETDREAYLADLKQRIAAAWPEDMPRDPVYPFGQICVPDYLRAWSDRKGDEAAIDFYGYPVSWADLDRLSDAFASFLATRDVGPGDRVAVFMPNCPQFSITFFGILKRGAILVPVNPMVTGRELSHYLEDSGASLVVALDKLAPLVKEVDRDNALTIVSTALREFLPADPAYPVPAGALDEPVDVHGVIPFSSAISTPVDESAMAEVSWNQIAAINYTGGTTGLPKGCLHTHGDMIYTGACAATFCLPASETDVVLSYLPQFWIAGEVAGILLPLVSGCRLVLLSRWDASAVMAAIDRAGVTGMGALTDGAVEIMDHPDVGEFDLRSLRETVVTSFVKILNPDYRRRWKALTGAVLRESSFGMTETNTLDTFTTGLQADDADITGEPLFVGLPCPGAEFIIVDPETGRPVAHGEPGEILMRTPSLMKGYWGVRGQADDSPIRDGWLHTGDTGVIDERGGIYFRGRRKEMLKVNGMSVFPTELEISISRHPAVAVCGVVGRPDDRKGQVPVAFVQIDDDAPGPVTAEDLSAWCRENMASYKVPEIRFIAQMPLTDTGKVKRNALLDAL</sequence>
<dbReference type="Gene3D" id="3.30.300.30">
    <property type="match status" value="1"/>
</dbReference>
<evidence type="ECO:0000313" key="6">
    <source>
        <dbReference type="Proteomes" id="UP000024547"/>
    </source>
</evidence>
<comment type="caution">
    <text evidence="5">The sequence shown here is derived from an EMBL/GenBank/DDBJ whole genome shotgun (WGS) entry which is preliminary data.</text>
</comment>
<dbReference type="SUPFAM" id="SSF56801">
    <property type="entry name" value="Acetyl-CoA synthetase-like"/>
    <property type="match status" value="1"/>
</dbReference>
<keyword evidence="6" id="KW-1185">Reference proteome</keyword>
<name>A0A059E162_9PROT</name>
<evidence type="ECO:0000259" key="4">
    <source>
        <dbReference type="Pfam" id="PF13193"/>
    </source>
</evidence>